<dbReference type="PANTHER" id="PTHR11669">
    <property type="entry name" value="REPLICATION FACTOR C / DNA POLYMERASE III GAMMA-TAU SUBUNIT"/>
    <property type="match status" value="1"/>
</dbReference>
<name>A0A2R5HEH6_9LACT</name>
<evidence type="ECO:0000313" key="2">
    <source>
        <dbReference type="Proteomes" id="UP000245021"/>
    </source>
</evidence>
<dbReference type="OrthoDB" id="9810148at2"/>
<proteinExistence type="predicted"/>
<protein>
    <submittedName>
        <fullName evidence="1">DNA polymerase III subunit delta</fullName>
    </submittedName>
</protein>
<dbReference type="PANTHER" id="PTHR11669:SF8">
    <property type="entry name" value="DNA POLYMERASE III SUBUNIT DELTA"/>
    <property type="match status" value="1"/>
</dbReference>
<dbReference type="Gene3D" id="3.40.50.300">
    <property type="entry name" value="P-loop containing nucleotide triphosphate hydrolases"/>
    <property type="match status" value="1"/>
</dbReference>
<dbReference type="RefSeq" id="WP_109245448.1">
    <property type="nucleotide sequence ID" value="NZ_BFFO01000003.1"/>
</dbReference>
<sequence length="288" mass="32392">MKLAEIQRQILGQFQQVIASHRLSHAYLFAGSFGSFEMSLYLAQSCFCENKTADGLPCEQCRACRLVADLEFADLHIIEPEGQSIKAEQIRALSEVFSRTGMEGSQIVVIIRQAEKMNATAANALLKSMEEARSEVHIFLLTENENLILPTIRSRSQLVKFPKNIAYMESKLEEAGLLKSQASLLAQLTSTVDEALSLAKAVWFIDGQKKLQHWTDLIASQKLDEAYLYLGSLLEVFDDKAKQQLALEMTLNLLHQKGQKSAMQKAFKAIKYWKQNVNFESSLSLIVL</sequence>
<gene>
    <name evidence="1" type="primary">holB</name>
    <name evidence="1" type="ORF">NtB2_00589</name>
</gene>
<dbReference type="InterPro" id="IPR050238">
    <property type="entry name" value="DNA_Rep/Repair_Clamp_Loader"/>
</dbReference>
<accession>A0A2R5HEH6</accession>
<dbReference type="InterPro" id="IPR027417">
    <property type="entry name" value="P-loop_NTPase"/>
</dbReference>
<dbReference type="AlphaFoldDB" id="A0A2R5HEH6"/>
<dbReference type="NCBIfam" id="NF005581">
    <property type="entry name" value="PRK07276.1"/>
    <property type="match status" value="1"/>
</dbReference>
<organism evidence="1 2">
    <name type="scientific">Lactococcus termiticola</name>
    <dbReference type="NCBI Taxonomy" id="2169526"/>
    <lineage>
        <taxon>Bacteria</taxon>
        <taxon>Bacillati</taxon>
        <taxon>Bacillota</taxon>
        <taxon>Bacilli</taxon>
        <taxon>Lactobacillales</taxon>
        <taxon>Streptococcaceae</taxon>
        <taxon>Lactococcus</taxon>
    </lineage>
</organism>
<dbReference type="EMBL" id="BFFO01000003">
    <property type="protein sequence ID" value="GBG96477.1"/>
    <property type="molecule type" value="Genomic_DNA"/>
</dbReference>
<reference evidence="1 2" key="1">
    <citation type="journal article" date="2018" name="Genome Announc.">
        <title>Draft Genome Sequence of Lactococcus sp. Strain NtB2 (JCM 32569), Isolated from the Gut of the Higher Termite Nasutitermes takasagoensis.</title>
        <authorList>
            <person name="Noda S."/>
            <person name="Aihara C."/>
            <person name="Yuki M."/>
            <person name="Ohkuma M."/>
        </authorList>
    </citation>
    <scope>NUCLEOTIDE SEQUENCE [LARGE SCALE GENOMIC DNA]</scope>
    <source>
        <strain evidence="1 2">NtB2</strain>
    </source>
</reference>
<keyword evidence="2" id="KW-1185">Reference proteome</keyword>
<evidence type="ECO:0000313" key="1">
    <source>
        <dbReference type="EMBL" id="GBG96477.1"/>
    </source>
</evidence>
<comment type="caution">
    <text evidence="1">The sequence shown here is derived from an EMBL/GenBank/DDBJ whole genome shotgun (WGS) entry which is preliminary data.</text>
</comment>
<dbReference type="Proteomes" id="UP000245021">
    <property type="component" value="Unassembled WGS sequence"/>
</dbReference>
<dbReference type="Pfam" id="PF13177">
    <property type="entry name" value="DNA_pol3_delta2"/>
    <property type="match status" value="1"/>
</dbReference>
<dbReference type="GO" id="GO:0006261">
    <property type="term" value="P:DNA-templated DNA replication"/>
    <property type="evidence" value="ECO:0007669"/>
    <property type="project" value="TreeGrafter"/>
</dbReference>
<dbReference type="SUPFAM" id="SSF52540">
    <property type="entry name" value="P-loop containing nucleoside triphosphate hydrolases"/>
    <property type="match status" value="1"/>
</dbReference>